<dbReference type="PROSITE" id="PS50158">
    <property type="entry name" value="ZF_CCHC"/>
    <property type="match status" value="1"/>
</dbReference>
<evidence type="ECO:0000313" key="4">
    <source>
        <dbReference type="EMBL" id="KAF6171476.1"/>
    </source>
</evidence>
<comment type="caution">
    <text evidence="4">The sequence shown here is derived from an EMBL/GenBank/DDBJ whole genome shotgun (WGS) entry which is preliminary data.</text>
</comment>
<keyword evidence="5" id="KW-1185">Reference proteome</keyword>
<dbReference type="GO" id="GO:0003676">
    <property type="term" value="F:nucleic acid binding"/>
    <property type="evidence" value="ECO:0007669"/>
    <property type="project" value="InterPro"/>
</dbReference>
<evidence type="ECO:0000259" key="3">
    <source>
        <dbReference type="PROSITE" id="PS50158"/>
    </source>
</evidence>
<proteinExistence type="predicted"/>
<feature type="non-terminal residue" evidence="4">
    <location>
        <position position="1"/>
    </location>
</feature>
<dbReference type="AlphaFoldDB" id="A0A7J7NWB1"/>
<keyword evidence="1" id="KW-0862">Zinc</keyword>
<dbReference type="GO" id="GO:0008270">
    <property type="term" value="F:zinc ion binding"/>
    <property type="evidence" value="ECO:0007669"/>
    <property type="project" value="UniProtKB-KW"/>
</dbReference>
<feature type="domain" description="CCHC-type" evidence="3">
    <location>
        <begin position="261"/>
        <end position="275"/>
    </location>
</feature>
<keyword evidence="1" id="KW-0863">Zinc-finger</keyword>
<organism evidence="4 5">
    <name type="scientific">Kingdonia uniflora</name>
    <dbReference type="NCBI Taxonomy" id="39325"/>
    <lineage>
        <taxon>Eukaryota</taxon>
        <taxon>Viridiplantae</taxon>
        <taxon>Streptophyta</taxon>
        <taxon>Embryophyta</taxon>
        <taxon>Tracheophyta</taxon>
        <taxon>Spermatophyta</taxon>
        <taxon>Magnoliopsida</taxon>
        <taxon>Ranunculales</taxon>
        <taxon>Circaeasteraceae</taxon>
        <taxon>Kingdonia</taxon>
    </lineage>
</organism>
<reference evidence="4 5" key="1">
    <citation type="journal article" date="2020" name="IScience">
        <title>Genome Sequencing of the Endangered Kingdonia uniflora (Circaeasteraceae, Ranunculales) Reveals Potential Mechanisms of Evolutionary Specialization.</title>
        <authorList>
            <person name="Sun Y."/>
            <person name="Deng T."/>
            <person name="Zhang A."/>
            <person name="Moore M.J."/>
            <person name="Landis J.B."/>
            <person name="Lin N."/>
            <person name="Zhang H."/>
            <person name="Zhang X."/>
            <person name="Huang J."/>
            <person name="Zhang X."/>
            <person name="Sun H."/>
            <person name="Wang H."/>
        </authorList>
    </citation>
    <scope>NUCLEOTIDE SEQUENCE [LARGE SCALE GENOMIC DNA]</scope>
    <source>
        <strain evidence="4">TB1705</strain>
        <tissue evidence="4">Leaf</tissue>
    </source>
</reference>
<evidence type="ECO:0000256" key="1">
    <source>
        <dbReference type="PROSITE-ProRule" id="PRU00047"/>
    </source>
</evidence>
<gene>
    <name evidence="4" type="ORF">GIB67_018000</name>
</gene>
<dbReference type="InterPro" id="IPR001878">
    <property type="entry name" value="Znf_CCHC"/>
</dbReference>
<dbReference type="EMBL" id="JACGCM010000479">
    <property type="protein sequence ID" value="KAF6171476.1"/>
    <property type="molecule type" value="Genomic_DNA"/>
</dbReference>
<sequence>MDGGHMILMYSAFSRTGGVKLRVLVIYRPEREKKTIQREKLGRGSHPPIDTPLRDRYRQCPLGSPPRPPRHPYATTWQGDEYSSDFEEKQRPQPCRKGKGSDIEALVKAIAEQTHDVHHKVPEFNGKSNADTDTEAFIEWLDKVERVFNYNKYGDPKQVVIIESRLISFTLTYWNSVRQARPTWGYRPIAEWWKMRRELNERFISMNYGKACARLQETKHQRLAKQASKFHAQYRPPVQAATTTLVIPTVTTSRTFVLGNCYGCGKSRHHKRDCPAFAKKVGLVVNGMHERVITTVQRVLHDEEDEEIEIIHVRITSETNAKIMKKMILVGLSCIQTNPLDRPLTSKVVDMLEGNPLNPCKFARFSILFFSMILGALKFDK</sequence>
<protein>
    <recommendedName>
        <fullName evidence="3">CCHC-type domain-containing protein</fullName>
    </recommendedName>
</protein>
<feature type="region of interest" description="Disordered" evidence="2">
    <location>
        <begin position="60"/>
        <end position="100"/>
    </location>
</feature>
<dbReference type="Proteomes" id="UP000541444">
    <property type="component" value="Unassembled WGS sequence"/>
</dbReference>
<evidence type="ECO:0000313" key="5">
    <source>
        <dbReference type="Proteomes" id="UP000541444"/>
    </source>
</evidence>
<dbReference type="OrthoDB" id="515692at2759"/>
<evidence type="ECO:0000256" key="2">
    <source>
        <dbReference type="SAM" id="MobiDB-lite"/>
    </source>
</evidence>
<accession>A0A7J7NWB1</accession>
<name>A0A7J7NWB1_9MAGN</name>
<keyword evidence="1" id="KW-0479">Metal-binding</keyword>